<dbReference type="EMBL" id="CM055742">
    <property type="protein sequence ID" value="KAJ8000638.1"/>
    <property type="molecule type" value="Genomic_DNA"/>
</dbReference>
<gene>
    <name evidence="1" type="ORF">DPEC_G00182450</name>
</gene>
<evidence type="ECO:0000313" key="1">
    <source>
        <dbReference type="EMBL" id="KAJ8000638.1"/>
    </source>
</evidence>
<accession>A0ACC2GAY7</accession>
<protein>
    <submittedName>
        <fullName evidence="1">Uncharacterized protein</fullName>
    </submittedName>
</protein>
<comment type="caution">
    <text evidence="1">The sequence shown here is derived from an EMBL/GenBank/DDBJ whole genome shotgun (WGS) entry which is preliminary data.</text>
</comment>
<evidence type="ECO:0000313" key="2">
    <source>
        <dbReference type="Proteomes" id="UP001157502"/>
    </source>
</evidence>
<organism evidence="1 2">
    <name type="scientific">Dallia pectoralis</name>
    <name type="common">Alaska blackfish</name>
    <dbReference type="NCBI Taxonomy" id="75939"/>
    <lineage>
        <taxon>Eukaryota</taxon>
        <taxon>Metazoa</taxon>
        <taxon>Chordata</taxon>
        <taxon>Craniata</taxon>
        <taxon>Vertebrata</taxon>
        <taxon>Euteleostomi</taxon>
        <taxon>Actinopterygii</taxon>
        <taxon>Neopterygii</taxon>
        <taxon>Teleostei</taxon>
        <taxon>Protacanthopterygii</taxon>
        <taxon>Esociformes</taxon>
        <taxon>Umbridae</taxon>
        <taxon>Dallia</taxon>
    </lineage>
</organism>
<keyword evidence="2" id="KW-1185">Reference proteome</keyword>
<dbReference type="Proteomes" id="UP001157502">
    <property type="component" value="Chromosome 15"/>
</dbReference>
<proteinExistence type="predicted"/>
<name>A0ACC2GAY7_DALPE</name>
<sequence length="292" mass="31641">MSAAAIHANTGRGGHREMSPPSSLLLLLVALTVCLAGTVFCKDKIDPEESNDAEGLENIGETSTTSPTPVPDTSRDVSSSGENSENEDVSMTTSDVIEDLEEHDDSRLKTEFSHDASGSDNNSSSGAVDEELSPIFILVPVALGVLIIAMIVGGVIINRRWNKKNKSHSDQDQHHEDDYLHGSDTEKVPMPMFEDDVPSVLELEMEDLEDWMNKDKPSRLLTSPVGLWSLHRGYGVLGGQFSLTTGPVLYCTACDKGPSPIAGMDVPLLRQRRGSHCACVKGQNNVPDEWVD</sequence>
<reference evidence="1" key="1">
    <citation type="submission" date="2021-05" db="EMBL/GenBank/DDBJ databases">
        <authorList>
            <person name="Pan Q."/>
            <person name="Jouanno E."/>
            <person name="Zahm M."/>
            <person name="Klopp C."/>
            <person name="Cabau C."/>
            <person name="Louis A."/>
            <person name="Berthelot C."/>
            <person name="Parey E."/>
            <person name="Roest Crollius H."/>
            <person name="Montfort J."/>
            <person name="Robinson-Rechavi M."/>
            <person name="Bouchez O."/>
            <person name="Lampietro C."/>
            <person name="Lopez Roques C."/>
            <person name="Donnadieu C."/>
            <person name="Postlethwait J."/>
            <person name="Bobe J."/>
            <person name="Dillon D."/>
            <person name="Chandos A."/>
            <person name="von Hippel F."/>
            <person name="Guiguen Y."/>
        </authorList>
    </citation>
    <scope>NUCLEOTIDE SEQUENCE</scope>
    <source>
        <strain evidence="1">YG-Jan2019</strain>
    </source>
</reference>